<comment type="caution">
    <text evidence="2">The sequence shown here is derived from an EMBL/GenBank/DDBJ whole genome shotgun (WGS) entry which is preliminary data.</text>
</comment>
<dbReference type="Proteomes" id="UP001432146">
    <property type="component" value="Unassembled WGS sequence"/>
</dbReference>
<proteinExistence type="predicted"/>
<evidence type="ECO:0000313" key="2">
    <source>
        <dbReference type="EMBL" id="KAK9304108.1"/>
    </source>
</evidence>
<evidence type="ECO:0000256" key="1">
    <source>
        <dbReference type="SAM" id="MobiDB-lite"/>
    </source>
</evidence>
<name>A0AAW1A5J6_9HYME</name>
<protein>
    <submittedName>
        <fullName evidence="2">Uncharacterized protein</fullName>
    </submittedName>
</protein>
<accession>A0AAW1A5J6</accession>
<evidence type="ECO:0000313" key="3">
    <source>
        <dbReference type="Proteomes" id="UP001432146"/>
    </source>
</evidence>
<organism evidence="2 3">
    <name type="scientific">Tetragonisca angustula</name>
    <dbReference type="NCBI Taxonomy" id="166442"/>
    <lineage>
        <taxon>Eukaryota</taxon>
        <taxon>Metazoa</taxon>
        <taxon>Ecdysozoa</taxon>
        <taxon>Arthropoda</taxon>
        <taxon>Hexapoda</taxon>
        <taxon>Insecta</taxon>
        <taxon>Pterygota</taxon>
        <taxon>Neoptera</taxon>
        <taxon>Endopterygota</taxon>
        <taxon>Hymenoptera</taxon>
        <taxon>Apocrita</taxon>
        <taxon>Aculeata</taxon>
        <taxon>Apoidea</taxon>
        <taxon>Anthophila</taxon>
        <taxon>Apidae</taxon>
        <taxon>Tetragonisca</taxon>
    </lineage>
</organism>
<sequence length="163" mass="18475">MNRSNVPNNGGDIAEAAARRTPPKIQLEASDRIRAYRSNFQGSTGERVEPGRHAADHDWIKDTLRLRHASFRSRKPLATLARRGTMTATTVSSRCKRTSLLHSYNRTKKRFPPCYALSALLFSNPSRRDDDGFTSEQFIRPGLCLIFGISIIQIESRPLHCHR</sequence>
<dbReference type="EMBL" id="JAWNGG020000067">
    <property type="protein sequence ID" value="KAK9304108.1"/>
    <property type="molecule type" value="Genomic_DNA"/>
</dbReference>
<keyword evidence="3" id="KW-1185">Reference proteome</keyword>
<feature type="region of interest" description="Disordered" evidence="1">
    <location>
        <begin position="1"/>
        <end position="22"/>
    </location>
</feature>
<gene>
    <name evidence="2" type="ORF">QLX08_004468</name>
</gene>
<reference evidence="2 3" key="1">
    <citation type="submission" date="2024-05" db="EMBL/GenBank/DDBJ databases">
        <title>The nuclear and mitochondrial genome assemblies of Tetragonisca angustula (Apidae: Meliponini), a tiny yet remarkable pollinator in the Neotropics.</title>
        <authorList>
            <person name="Ferrari R."/>
            <person name="Ricardo P.C."/>
            <person name="Dias F.C."/>
            <person name="Araujo N.S."/>
            <person name="Soares D.O."/>
            <person name="Zhou Q.-S."/>
            <person name="Zhu C.-D."/>
            <person name="Coutinho L."/>
            <person name="Airas M.C."/>
            <person name="Batista T.M."/>
        </authorList>
    </citation>
    <scope>NUCLEOTIDE SEQUENCE [LARGE SCALE GENOMIC DNA]</scope>
    <source>
        <strain evidence="2">ASF017062</strain>
        <tissue evidence="2">Abdomen</tissue>
    </source>
</reference>
<dbReference type="AlphaFoldDB" id="A0AAW1A5J6"/>